<organism evidence="1 2">
    <name type="scientific">Natronorubrum bangense JCM 10635</name>
    <dbReference type="NCBI Taxonomy" id="1227500"/>
    <lineage>
        <taxon>Archaea</taxon>
        <taxon>Methanobacteriati</taxon>
        <taxon>Methanobacteriota</taxon>
        <taxon>Stenosarchaea group</taxon>
        <taxon>Halobacteria</taxon>
        <taxon>Halobacteriales</taxon>
        <taxon>Natrialbaceae</taxon>
        <taxon>Natronorubrum</taxon>
    </lineage>
</organism>
<dbReference type="RefSeq" id="WP_006065917.1">
    <property type="nucleotide sequence ID" value="NZ_AOHY01000023.1"/>
</dbReference>
<dbReference type="eggNOG" id="arCOG07538">
    <property type="taxonomic scope" value="Archaea"/>
</dbReference>
<comment type="caution">
    <text evidence="1">The sequence shown here is derived from an EMBL/GenBank/DDBJ whole genome shotgun (WGS) entry which is preliminary data.</text>
</comment>
<evidence type="ECO:0000313" key="2">
    <source>
        <dbReference type="Proteomes" id="UP000011690"/>
    </source>
</evidence>
<dbReference type="Proteomes" id="UP000011690">
    <property type="component" value="Unassembled WGS sequence"/>
</dbReference>
<gene>
    <name evidence="1" type="ORF">C494_08797</name>
</gene>
<dbReference type="EMBL" id="AOHY01000023">
    <property type="protein sequence ID" value="ELY49084.1"/>
    <property type="molecule type" value="Genomic_DNA"/>
</dbReference>
<dbReference type="STRING" id="1227500.C494_08797"/>
<evidence type="ECO:0000313" key="1">
    <source>
        <dbReference type="EMBL" id="ELY49084.1"/>
    </source>
</evidence>
<sequence length="248" mass="26689">MSHSDDDPSTDSGGDILQSVAVEGVELVVELERDAVDQLNLIDPSGELFAHQMIESGVSRTMLEIGTDYPVGEYELIGLADEETVETTSVTLEPDLELTELRLARDYPEEMYEGARDSSTEAEAILTVTNRGTGPTAATALRFEGDVPFPSHESYDEAGESGIHDPESDFGADAESIALPAGETVLIYSNTLPFSPASTRSKCDSIGRDGQFTVRLSTSHATDHSLDYVIHYLGTGPDDCEIEIEGPL</sequence>
<proteinExistence type="predicted"/>
<name>L9WI18_9EURY</name>
<keyword evidence="2" id="KW-1185">Reference proteome</keyword>
<accession>L9WI18</accession>
<protein>
    <submittedName>
        <fullName evidence="1">Uncharacterized protein</fullName>
    </submittedName>
</protein>
<dbReference type="AlphaFoldDB" id="L9WI18"/>
<dbReference type="GeneID" id="39853753"/>
<reference evidence="1 2" key="1">
    <citation type="journal article" date="2014" name="PLoS Genet.">
        <title>Phylogenetically driven sequencing of extremely halophilic archaea reveals strategies for static and dynamic osmo-response.</title>
        <authorList>
            <person name="Becker E.A."/>
            <person name="Seitzer P.M."/>
            <person name="Tritt A."/>
            <person name="Larsen D."/>
            <person name="Krusor M."/>
            <person name="Yao A.I."/>
            <person name="Wu D."/>
            <person name="Madern D."/>
            <person name="Eisen J.A."/>
            <person name="Darling A.E."/>
            <person name="Facciotti M.T."/>
        </authorList>
    </citation>
    <scope>NUCLEOTIDE SEQUENCE [LARGE SCALE GENOMIC DNA]</scope>
    <source>
        <strain evidence="1 2">JCM 10635</strain>
    </source>
</reference>